<gene>
    <name evidence="1" type="ORF">SDC9_20897</name>
</gene>
<reference evidence="1" key="1">
    <citation type="submission" date="2019-08" db="EMBL/GenBank/DDBJ databases">
        <authorList>
            <person name="Kucharzyk K."/>
            <person name="Murdoch R.W."/>
            <person name="Higgins S."/>
            <person name="Loffler F."/>
        </authorList>
    </citation>
    <scope>NUCLEOTIDE SEQUENCE</scope>
</reference>
<organism evidence="1">
    <name type="scientific">bioreactor metagenome</name>
    <dbReference type="NCBI Taxonomy" id="1076179"/>
    <lineage>
        <taxon>unclassified sequences</taxon>
        <taxon>metagenomes</taxon>
        <taxon>ecological metagenomes</taxon>
    </lineage>
</organism>
<sequence>MDNKELLQAMRAIMQEEIRPITKRLDNIESDMSDLKTTVSTLEGQTKENTEMIKAIQDNTEVTPRLTV</sequence>
<protein>
    <submittedName>
        <fullName evidence="1">Uncharacterized protein</fullName>
    </submittedName>
</protein>
<comment type="caution">
    <text evidence="1">The sequence shown here is derived from an EMBL/GenBank/DDBJ whole genome shotgun (WGS) entry which is preliminary data.</text>
</comment>
<dbReference type="AlphaFoldDB" id="A0A644U7Z4"/>
<accession>A0A644U7Z4</accession>
<proteinExistence type="predicted"/>
<evidence type="ECO:0000313" key="1">
    <source>
        <dbReference type="EMBL" id="MPL75076.1"/>
    </source>
</evidence>
<dbReference type="EMBL" id="VSSQ01000085">
    <property type="protein sequence ID" value="MPL75076.1"/>
    <property type="molecule type" value="Genomic_DNA"/>
</dbReference>
<name>A0A644U7Z4_9ZZZZ</name>